<evidence type="ECO:0000256" key="12">
    <source>
        <dbReference type="PROSITE-ProRule" id="PRU00187"/>
    </source>
</evidence>
<feature type="domain" description="C2H2-type" evidence="14">
    <location>
        <begin position="438"/>
        <end position="465"/>
    </location>
</feature>
<evidence type="ECO:0000313" key="16">
    <source>
        <dbReference type="Ensembl" id="ENSSVLP00005031534.1"/>
    </source>
</evidence>
<dbReference type="GO" id="GO:0008270">
    <property type="term" value="F:zinc ion binding"/>
    <property type="evidence" value="ECO:0007669"/>
    <property type="project" value="UniProtKB-KW"/>
</dbReference>
<evidence type="ECO:0008006" key="18">
    <source>
        <dbReference type="Google" id="ProtNLM"/>
    </source>
</evidence>
<feature type="region of interest" description="Disordered" evidence="13">
    <location>
        <begin position="1"/>
        <end position="33"/>
    </location>
</feature>
<sequence>DAFSSTASWLDGPGLEQALSSPSQENRVGGPRCSPETWHVSFRTFSAARGSDPIQDLRRLSELCRLWLRPELHTKEEILDQLVLEQFMISMPEDLQVLVRESGVQRCQELEEMLRSHRRPKKWSVVIIEGEKFLVRNPDAQIAEAAAGEPDVVMDLSSKCPSSAREVPPQSSQAGLQLQGPPEGQVSMGLSLGEAGLSTPPALGPQDSGSLEKAPEEVLCVFLLPADSVKKPQEVSTKTVRAGTLSSHAGQGEGLVEDPGDPPTLRHSKRRRDQAPASQEASPGAHPDSHSRQFSGQVELHSVVPPSSAPPAGPPAGEEAAGRARQECSVCKKSFRYRSQLVIHQRTHTGERPFKCGDCRKGFMQASDLRVHQRIHTGERPFKCGICHKQFTHESTLQGHRRVHTQEKPYACADCKKRFSHKGNLNVHRRIHSQAKPYTCDVCGRAFRQLGTSKRHGKTHARSHSQV</sequence>
<dbReference type="FunFam" id="3.30.160.60:FF:000358">
    <property type="entry name" value="zinc finger protein 24"/>
    <property type="match status" value="1"/>
</dbReference>
<comment type="subcellular location">
    <subcellularLocation>
        <location evidence="2 12">Nucleus</location>
    </subcellularLocation>
</comment>
<dbReference type="PROSITE" id="PS00028">
    <property type="entry name" value="ZINC_FINGER_C2H2_1"/>
    <property type="match status" value="5"/>
</dbReference>
<evidence type="ECO:0000256" key="8">
    <source>
        <dbReference type="ARBA" id="ARBA00023015"/>
    </source>
</evidence>
<keyword evidence="7" id="KW-0862">Zinc</keyword>
<keyword evidence="5" id="KW-0677">Repeat</keyword>
<dbReference type="CDD" id="cd07936">
    <property type="entry name" value="SCAN"/>
    <property type="match status" value="1"/>
</dbReference>
<organism evidence="16 17">
    <name type="scientific">Sciurus vulgaris</name>
    <name type="common">Eurasian red squirrel</name>
    <dbReference type="NCBI Taxonomy" id="55149"/>
    <lineage>
        <taxon>Eukaryota</taxon>
        <taxon>Metazoa</taxon>
        <taxon>Chordata</taxon>
        <taxon>Craniata</taxon>
        <taxon>Vertebrata</taxon>
        <taxon>Euteleostomi</taxon>
        <taxon>Mammalia</taxon>
        <taxon>Eutheria</taxon>
        <taxon>Euarchontoglires</taxon>
        <taxon>Glires</taxon>
        <taxon>Rodentia</taxon>
        <taxon>Sciuromorpha</taxon>
        <taxon>Sciuridae</taxon>
        <taxon>Sciurinae</taxon>
        <taxon>Sciurini</taxon>
        <taxon>Sciurus</taxon>
    </lineage>
</organism>
<evidence type="ECO:0000256" key="4">
    <source>
        <dbReference type="ARBA" id="ARBA00022723"/>
    </source>
</evidence>
<comment type="function">
    <text evidence="1">May be involved in transcriptional regulation.</text>
</comment>
<feature type="region of interest" description="Disordered" evidence="13">
    <location>
        <begin position="157"/>
        <end position="211"/>
    </location>
</feature>
<feature type="domain" description="C2H2-type" evidence="14">
    <location>
        <begin position="382"/>
        <end position="409"/>
    </location>
</feature>
<dbReference type="Gene3D" id="1.10.4020.10">
    <property type="entry name" value="DNA breaking-rejoining enzymes"/>
    <property type="match status" value="1"/>
</dbReference>
<evidence type="ECO:0000256" key="1">
    <source>
        <dbReference type="ARBA" id="ARBA00003767"/>
    </source>
</evidence>
<dbReference type="GeneTree" id="ENSGT00940000163048"/>
<dbReference type="AlphaFoldDB" id="A0A8D2DUF0"/>
<dbReference type="Ensembl" id="ENSSVLT00005035022.1">
    <property type="protein sequence ID" value="ENSSVLP00005031534.1"/>
    <property type="gene ID" value="ENSSVLG00005024850.1"/>
</dbReference>
<dbReference type="SMART" id="SM00355">
    <property type="entry name" value="ZnF_C2H2"/>
    <property type="match status" value="5"/>
</dbReference>
<keyword evidence="10 12" id="KW-0539">Nucleus</keyword>
<dbReference type="InterPro" id="IPR050331">
    <property type="entry name" value="Zinc_finger"/>
</dbReference>
<feature type="domain" description="SCAN box" evidence="15">
    <location>
        <begin position="42"/>
        <end position="119"/>
    </location>
</feature>
<dbReference type="PROSITE" id="PS50804">
    <property type="entry name" value="SCAN_BOX"/>
    <property type="match status" value="1"/>
</dbReference>
<reference evidence="16" key="1">
    <citation type="submission" date="2025-08" db="UniProtKB">
        <authorList>
            <consortium name="Ensembl"/>
        </authorList>
    </citation>
    <scope>IDENTIFICATION</scope>
</reference>
<dbReference type="Gene3D" id="3.30.160.60">
    <property type="entry name" value="Classic Zinc Finger"/>
    <property type="match status" value="5"/>
</dbReference>
<dbReference type="FunFam" id="3.30.160.60:FF:000446">
    <property type="entry name" value="Zinc finger protein"/>
    <property type="match status" value="1"/>
</dbReference>
<dbReference type="InterPro" id="IPR013087">
    <property type="entry name" value="Znf_C2H2_type"/>
</dbReference>
<dbReference type="PANTHER" id="PTHR16515:SF49">
    <property type="entry name" value="GASTRULA ZINC FINGER PROTEIN XLCGF49.1-LIKE-RELATED"/>
    <property type="match status" value="1"/>
</dbReference>
<evidence type="ECO:0000313" key="17">
    <source>
        <dbReference type="Proteomes" id="UP000694564"/>
    </source>
</evidence>
<feature type="domain" description="C2H2-type" evidence="14">
    <location>
        <begin position="410"/>
        <end position="437"/>
    </location>
</feature>
<keyword evidence="6 11" id="KW-0863">Zinc-finger</keyword>
<dbReference type="InterPro" id="IPR036236">
    <property type="entry name" value="Znf_C2H2_sf"/>
</dbReference>
<evidence type="ECO:0000256" key="11">
    <source>
        <dbReference type="PROSITE-ProRule" id="PRU00042"/>
    </source>
</evidence>
<evidence type="ECO:0000256" key="6">
    <source>
        <dbReference type="ARBA" id="ARBA00022771"/>
    </source>
</evidence>
<dbReference type="GO" id="GO:0010468">
    <property type="term" value="P:regulation of gene expression"/>
    <property type="evidence" value="ECO:0007669"/>
    <property type="project" value="TreeGrafter"/>
</dbReference>
<name>A0A8D2DUF0_SCIVU</name>
<feature type="region of interest" description="Disordered" evidence="13">
    <location>
        <begin position="231"/>
        <end position="321"/>
    </location>
</feature>
<evidence type="ECO:0000256" key="7">
    <source>
        <dbReference type="ARBA" id="ARBA00022833"/>
    </source>
</evidence>
<dbReference type="PANTHER" id="PTHR16515">
    <property type="entry name" value="PR DOMAIN ZINC FINGER PROTEIN"/>
    <property type="match status" value="1"/>
</dbReference>
<keyword evidence="17" id="KW-1185">Reference proteome</keyword>
<evidence type="ECO:0000256" key="13">
    <source>
        <dbReference type="SAM" id="MobiDB-lite"/>
    </source>
</evidence>
<dbReference type="FunFam" id="3.30.160.60:FF:001270">
    <property type="entry name" value="zinc finger protein 583 isoform X1"/>
    <property type="match status" value="1"/>
</dbReference>
<feature type="compositionally biased region" description="Polar residues" evidence="13">
    <location>
        <begin position="234"/>
        <end position="249"/>
    </location>
</feature>
<dbReference type="FunFam" id="3.30.160.60:FF:000060">
    <property type="entry name" value="zinc finger protein 436"/>
    <property type="match status" value="1"/>
</dbReference>
<dbReference type="Proteomes" id="UP000694564">
    <property type="component" value="Chromosome 17"/>
</dbReference>
<dbReference type="FunFam" id="3.30.160.60:FF:000135">
    <property type="entry name" value="Zinc finger protein 358"/>
    <property type="match status" value="1"/>
</dbReference>
<evidence type="ECO:0000256" key="5">
    <source>
        <dbReference type="ARBA" id="ARBA00022737"/>
    </source>
</evidence>
<dbReference type="SUPFAM" id="SSF57667">
    <property type="entry name" value="beta-beta-alpha zinc fingers"/>
    <property type="match status" value="3"/>
</dbReference>
<keyword evidence="4" id="KW-0479">Metal-binding</keyword>
<evidence type="ECO:0000259" key="15">
    <source>
        <dbReference type="PROSITE" id="PS50804"/>
    </source>
</evidence>
<reference evidence="16" key="2">
    <citation type="submission" date="2025-09" db="UniProtKB">
        <authorList>
            <consortium name="Ensembl"/>
        </authorList>
    </citation>
    <scope>IDENTIFICATION</scope>
</reference>
<dbReference type="Pfam" id="PF02023">
    <property type="entry name" value="SCAN"/>
    <property type="match status" value="1"/>
</dbReference>
<accession>A0A8D2DUF0</accession>
<keyword evidence="9" id="KW-0804">Transcription</keyword>
<feature type="domain" description="C2H2-type" evidence="14">
    <location>
        <begin position="354"/>
        <end position="381"/>
    </location>
</feature>
<evidence type="ECO:0000259" key="14">
    <source>
        <dbReference type="PROSITE" id="PS50157"/>
    </source>
</evidence>
<dbReference type="InterPro" id="IPR003309">
    <property type="entry name" value="SCAN_dom"/>
</dbReference>
<dbReference type="SUPFAM" id="SSF47353">
    <property type="entry name" value="Retrovirus capsid dimerization domain-like"/>
    <property type="match status" value="1"/>
</dbReference>
<dbReference type="GO" id="GO:0005634">
    <property type="term" value="C:nucleus"/>
    <property type="evidence" value="ECO:0007669"/>
    <property type="project" value="UniProtKB-SubCell"/>
</dbReference>
<evidence type="ECO:0000256" key="3">
    <source>
        <dbReference type="ARBA" id="ARBA00006991"/>
    </source>
</evidence>
<dbReference type="SMART" id="SM00431">
    <property type="entry name" value="SCAN"/>
    <property type="match status" value="1"/>
</dbReference>
<keyword evidence="8" id="KW-0805">Transcription regulation</keyword>
<evidence type="ECO:0000256" key="10">
    <source>
        <dbReference type="ARBA" id="ARBA00023242"/>
    </source>
</evidence>
<dbReference type="Pfam" id="PF00096">
    <property type="entry name" value="zf-C2H2"/>
    <property type="match status" value="5"/>
</dbReference>
<feature type="domain" description="C2H2-type" evidence="14">
    <location>
        <begin position="326"/>
        <end position="353"/>
    </location>
</feature>
<dbReference type="PROSITE" id="PS50157">
    <property type="entry name" value="ZINC_FINGER_C2H2_2"/>
    <property type="match status" value="5"/>
</dbReference>
<dbReference type="OrthoDB" id="6077919at2759"/>
<dbReference type="InterPro" id="IPR038269">
    <property type="entry name" value="SCAN_sf"/>
</dbReference>
<proteinExistence type="inferred from homology"/>
<evidence type="ECO:0000256" key="2">
    <source>
        <dbReference type="ARBA" id="ARBA00004123"/>
    </source>
</evidence>
<comment type="similarity">
    <text evidence="3">Belongs to the krueppel C2H2-type zinc-finger protein family.</text>
</comment>
<protein>
    <recommendedName>
        <fullName evidence="18">Zinc finger and SCAN domain containing 5B</fullName>
    </recommendedName>
</protein>
<evidence type="ECO:0000256" key="9">
    <source>
        <dbReference type="ARBA" id="ARBA00023163"/>
    </source>
</evidence>